<name>A0AA42CJD2_9HYPH</name>
<dbReference type="InterPro" id="IPR004652">
    <property type="entry name" value="DusB-like"/>
</dbReference>
<keyword evidence="8" id="KW-0694">RNA-binding</keyword>
<keyword evidence="5 12" id="KW-0288">FMN</keyword>
<dbReference type="InterPro" id="IPR013785">
    <property type="entry name" value="Aldolase_TIM"/>
</dbReference>
<dbReference type="InterPro" id="IPR018517">
    <property type="entry name" value="tRNA_hU_synthase_CS"/>
</dbReference>
<dbReference type="InterPro" id="IPR035587">
    <property type="entry name" value="DUS-like_FMN-bd"/>
</dbReference>
<protein>
    <recommendedName>
        <fullName evidence="12">tRNA-dihydrouridine synthase</fullName>
        <ecNumber evidence="12">1.3.1.-</ecNumber>
    </recommendedName>
</protein>
<feature type="active site" description="Proton donor" evidence="13">
    <location>
        <position position="83"/>
    </location>
</feature>
<evidence type="ECO:0000256" key="6">
    <source>
        <dbReference type="ARBA" id="ARBA00022694"/>
    </source>
</evidence>
<dbReference type="CDD" id="cd02801">
    <property type="entry name" value="DUS_like_FMN"/>
    <property type="match status" value="1"/>
</dbReference>
<dbReference type="EC" id="1.3.1.-" evidence="12"/>
<sequence length="317" mass="33602">MAGVTDLGMRRVAQQFGAAFTVSEMVAAPGLARGETEHRIRAEGHGMSPHVVQIAGCQPADMAEAARLAEGSGATWIDINMGCPSKRVTGGEAGSALMRDLPQALQLIRATVSAVSIPVTVKMRLGWDDASRNAPDLACRAEQEGVAMIAVHARTRCQFYKGAADWPAVRRVTEAVRIPVVVNGDCANADDANRMIAASGAQAVMIGRAAVGQPWIVGNISESLATGQTRRPVSAAARALAARGHYEWLLSAFGTEKGLRHARKHLAAYVTHAEIDPAEKDGMRARLVRSETPADVFAALDQVFAEDPGERHDARAA</sequence>
<evidence type="ECO:0000256" key="4">
    <source>
        <dbReference type="ARBA" id="ARBA00022630"/>
    </source>
</evidence>
<dbReference type="SUPFAM" id="SSF51395">
    <property type="entry name" value="FMN-linked oxidoreductases"/>
    <property type="match status" value="1"/>
</dbReference>
<dbReference type="Gene3D" id="3.20.20.70">
    <property type="entry name" value="Aldolase class I"/>
    <property type="match status" value="1"/>
</dbReference>
<proteinExistence type="inferred from homology"/>
<keyword evidence="6 12" id="KW-0819">tRNA processing</keyword>
<keyword evidence="7" id="KW-0521">NADP</keyword>
<organism evidence="16 17">
    <name type="scientific">Lichenifustis flavocetrariae</name>
    <dbReference type="NCBI Taxonomy" id="2949735"/>
    <lineage>
        <taxon>Bacteria</taxon>
        <taxon>Pseudomonadati</taxon>
        <taxon>Pseudomonadota</taxon>
        <taxon>Alphaproteobacteria</taxon>
        <taxon>Hyphomicrobiales</taxon>
        <taxon>Lichenihabitantaceae</taxon>
        <taxon>Lichenifustis</taxon>
    </lineage>
</organism>
<evidence type="ECO:0000256" key="5">
    <source>
        <dbReference type="ARBA" id="ARBA00022643"/>
    </source>
</evidence>
<comment type="catalytic activity">
    <reaction evidence="10">
        <text>a 5,6-dihydrouridine in tRNA + NADP(+) = a uridine in tRNA + NADPH + H(+)</text>
        <dbReference type="Rhea" id="RHEA:23624"/>
        <dbReference type="Rhea" id="RHEA-COMP:13339"/>
        <dbReference type="Rhea" id="RHEA-COMP:13887"/>
        <dbReference type="ChEBI" id="CHEBI:15378"/>
        <dbReference type="ChEBI" id="CHEBI:57783"/>
        <dbReference type="ChEBI" id="CHEBI:58349"/>
        <dbReference type="ChEBI" id="CHEBI:65315"/>
        <dbReference type="ChEBI" id="CHEBI:74443"/>
    </reaction>
</comment>
<feature type="binding site" evidence="14">
    <location>
        <position position="152"/>
    </location>
    <ligand>
        <name>FMN</name>
        <dbReference type="ChEBI" id="CHEBI:58210"/>
    </ligand>
</feature>
<evidence type="ECO:0000313" key="17">
    <source>
        <dbReference type="Proteomes" id="UP001165667"/>
    </source>
</evidence>
<comment type="function">
    <text evidence="2 12">Catalyzes the synthesis of 5,6-dihydrouridine (D), a modified base found in the D-loop of most tRNAs, via the reduction of the C5-C6 double bond in target uridines.</text>
</comment>
<dbReference type="AlphaFoldDB" id="A0AA42CJD2"/>
<evidence type="ECO:0000256" key="2">
    <source>
        <dbReference type="ARBA" id="ARBA00002790"/>
    </source>
</evidence>
<evidence type="ECO:0000259" key="15">
    <source>
        <dbReference type="Pfam" id="PF01207"/>
    </source>
</evidence>
<comment type="catalytic activity">
    <reaction evidence="11">
        <text>a 5,6-dihydrouridine in tRNA + NAD(+) = a uridine in tRNA + NADH + H(+)</text>
        <dbReference type="Rhea" id="RHEA:54452"/>
        <dbReference type="Rhea" id="RHEA-COMP:13339"/>
        <dbReference type="Rhea" id="RHEA-COMP:13887"/>
        <dbReference type="ChEBI" id="CHEBI:15378"/>
        <dbReference type="ChEBI" id="CHEBI:57540"/>
        <dbReference type="ChEBI" id="CHEBI:57945"/>
        <dbReference type="ChEBI" id="CHEBI:65315"/>
        <dbReference type="ChEBI" id="CHEBI:74443"/>
    </reaction>
</comment>
<keyword evidence="9 12" id="KW-0560">Oxidoreductase</keyword>
<feature type="binding site" evidence="14">
    <location>
        <position position="122"/>
    </location>
    <ligand>
        <name>FMN</name>
        <dbReference type="ChEBI" id="CHEBI:58210"/>
    </ligand>
</feature>
<accession>A0AA42CJD2</accession>
<dbReference type="InterPro" id="IPR024036">
    <property type="entry name" value="tRNA-dHydroUridine_Synthase_C"/>
</dbReference>
<dbReference type="NCBIfam" id="TIGR00737">
    <property type="entry name" value="nifR3_yhdG"/>
    <property type="match status" value="1"/>
</dbReference>
<dbReference type="PROSITE" id="PS01136">
    <property type="entry name" value="UPF0034"/>
    <property type="match status" value="1"/>
</dbReference>
<evidence type="ECO:0000256" key="10">
    <source>
        <dbReference type="ARBA" id="ARBA00048205"/>
    </source>
</evidence>
<feature type="binding site" evidence="14">
    <location>
        <position position="53"/>
    </location>
    <ligand>
        <name>FMN</name>
        <dbReference type="ChEBI" id="CHEBI:58210"/>
    </ligand>
</feature>
<evidence type="ECO:0000256" key="14">
    <source>
        <dbReference type="PIRSR" id="PIRSR006621-2"/>
    </source>
</evidence>
<dbReference type="GO" id="GO:0017150">
    <property type="term" value="F:tRNA dihydrouridine synthase activity"/>
    <property type="evidence" value="ECO:0007669"/>
    <property type="project" value="InterPro"/>
</dbReference>
<dbReference type="PANTHER" id="PTHR45846:SF1">
    <property type="entry name" value="TRNA-DIHYDROURIDINE(47) SYNTHASE [NAD(P)(+)]-LIKE"/>
    <property type="match status" value="1"/>
</dbReference>
<comment type="caution">
    <text evidence="16">The sequence shown here is derived from an EMBL/GenBank/DDBJ whole genome shotgun (WGS) entry which is preliminary data.</text>
</comment>
<comment type="similarity">
    <text evidence="12">Belongs to the dus family.</text>
</comment>
<comment type="cofactor">
    <cofactor evidence="1 12 14">
        <name>FMN</name>
        <dbReference type="ChEBI" id="CHEBI:58210"/>
    </cofactor>
</comment>
<dbReference type="Proteomes" id="UP001165667">
    <property type="component" value="Unassembled WGS sequence"/>
</dbReference>
<dbReference type="EMBL" id="JAMOIM010000009">
    <property type="protein sequence ID" value="MCW6509319.1"/>
    <property type="molecule type" value="Genomic_DNA"/>
</dbReference>
<dbReference type="GO" id="GO:0050660">
    <property type="term" value="F:flavin adenine dinucleotide binding"/>
    <property type="evidence" value="ECO:0007669"/>
    <property type="project" value="InterPro"/>
</dbReference>
<keyword evidence="17" id="KW-1185">Reference proteome</keyword>
<dbReference type="GO" id="GO:0000049">
    <property type="term" value="F:tRNA binding"/>
    <property type="evidence" value="ECO:0007669"/>
    <property type="project" value="UniProtKB-KW"/>
</dbReference>
<dbReference type="Gene3D" id="1.10.1200.80">
    <property type="entry name" value="Putative flavin oxidoreducatase, domain 2"/>
    <property type="match status" value="1"/>
</dbReference>
<feature type="binding site" evidence="14">
    <location>
        <begin position="207"/>
        <end position="208"/>
    </location>
    <ligand>
        <name>FMN</name>
        <dbReference type="ChEBI" id="CHEBI:58210"/>
    </ligand>
</feature>
<feature type="domain" description="DUS-like FMN-binding" evidence="15">
    <location>
        <begin position="1"/>
        <end position="275"/>
    </location>
</feature>
<dbReference type="PANTHER" id="PTHR45846">
    <property type="entry name" value="TRNA-DIHYDROURIDINE(47) SYNTHASE [NAD(P)(+)]-LIKE"/>
    <property type="match status" value="1"/>
</dbReference>
<gene>
    <name evidence="16" type="primary">dusB</name>
    <name evidence="16" type="ORF">M8523_14945</name>
</gene>
<dbReference type="PIRSF" id="PIRSF006621">
    <property type="entry name" value="Dus"/>
    <property type="match status" value="1"/>
</dbReference>
<evidence type="ECO:0000313" key="16">
    <source>
        <dbReference type="EMBL" id="MCW6509319.1"/>
    </source>
</evidence>
<dbReference type="InterPro" id="IPR001269">
    <property type="entry name" value="DUS_fam"/>
</dbReference>
<evidence type="ECO:0000256" key="12">
    <source>
        <dbReference type="PIRNR" id="PIRNR006621"/>
    </source>
</evidence>
<evidence type="ECO:0000256" key="3">
    <source>
        <dbReference type="ARBA" id="ARBA00022555"/>
    </source>
</evidence>
<evidence type="ECO:0000256" key="8">
    <source>
        <dbReference type="ARBA" id="ARBA00022884"/>
    </source>
</evidence>
<evidence type="ECO:0000256" key="1">
    <source>
        <dbReference type="ARBA" id="ARBA00001917"/>
    </source>
</evidence>
<evidence type="ECO:0000256" key="13">
    <source>
        <dbReference type="PIRSR" id="PIRSR006621-1"/>
    </source>
</evidence>
<keyword evidence="4 12" id="KW-0285">Flavoprotein</keyword>
<evidence type="ECO:0000256" key="7">
    <source>
        <dbReference type="ARBA" id="ARBA00022857"/>
    </source>
</evidence>
<reference evidence="16" key="1">
    <citation type="submission" date="2022-05" db="EMBL/GenBank/DDBJ databases">
        <authorList>
            <person name="Pankratov T."/>
        </authorList>
    </citation>
    <scope>NUCLEOTIDE SEQUENCE</scope>
    <source>
        <strain evidence="16">BP6-180914</strain>
    </source>
</reference>
<keyword evidence="3" id="KW-0820">tRNA-binding</keyword>
<evidence type="ECO:0000256" key="9">
    <source>
        <dbReference type="ARBA" id="ARBA00023002"/>
    </source>
</evidence>
<dbReference type="Pfam" id="PF01207">
    <property type="entry name" value="Dus"/>
    <property type="match status" value="1"/>
</dbReference>
<keyword evidence="14" id="KW-0547">Nucleotide-binding</keyword>
<evidence type="ECO:0000256" key="11">
    <source>
        <dbReference type="ARBA" id="ARBA00048802"/>
    </source>
</evidence>